<protein>
    <submittedName>
        <fullName evidence="6 7">Harmonin, putative</fullName>
    </submittedName>
</protein>
<feature type="domain" description="PDZ" evidence="5">
    <location>
        <begin position="67"/>
        <end position="127"/>
    </location>
</feature>
<evidence type="ECO:0000313" key="7">
    <source>
        <dbReference type="EnsemblMetazoa" id="PHUM503270-PA"/>
    </source>
</evidence>
<dbReference type="EnsemblMetazoa" id="PHUM503270-RA">
    <property type="protein sequence ID" value="PHUM503270-PA"/>
    <property type="gene ID" value="PHUM503270"/>
</dbReference>
<feature type="region of interest" description="Disordered" evidence="4">
    <location>
        <begin position="274"/>
        <end position="315"/>
    </location>
</feature>
<comment type="subcellular location">
    <subcellularLocation>
        <location evidence="1">Cell projection</location>
    </subcellularLocation>
</comment>
<evidence type="ECO:0000256" key="4">
    <source>
        <dbReference type="SAM" id="MobiDB-lite"/>
    </source>
</evidence>
<reference evidence="6" key="1">
    <citation type="submission" date="2007-04" db="EMBL/GenBank/DDBJ databases">
        <title>Annotation of Pediculus humanus corporis strain USDA.</title>
        <authorList>
            <person name="Kirkness E."/>
            <person name="Hannick L."/>
            <person name="Hass B."/>
            <person name="Bruggner R."/>
            <person name="Lawson D."/>
            <person name="Bidwell S."/>
            <person name="Joardar V."/>
            <person name="Caler E."/>
            <person name="Walenz B."/>
            <person name="Inman J."/>
            <person name="Schobel S."/>
            <person name="Galinsky K."/>
            <person name="Amedeo P."/>
            <person name="Strausberg R."/>
        </authorList>
    </citation>
    <scope>NUCLEOTIDE SEQUENCE</scope>
    <source>
        <strain evidence="6">USDA</strain>
    </source>
</reference>
<reference evidence="7" key="3">
    <citation type="submission" date="2020-05" db="UniProtKB">
        <authorList>
            <consortium name="EnsemblMetazoa"/>
        </authorList>
    </citation>
    <scope>IDENTIFICATION</scope>
    <source>
        <strain evidence="7">USDA</strain>
    </source>
</reference>
<gene>
    <name evidence="7" type="primary">8231583</name>
    <name evidence="6" type="ORF">Phum_PHUM503270</name>
</gene>
<dbReference type="Pfam" id="PF00595">
    <property type="entry name" value="PDZ"/>
    <property type="match status" value="2"/>
</dbReference>
<reference evidence="6" key="2">
    <citation type="submission" date="2007-04" db="EMBL/GenBank/DDBJ databases">
        <title>The genome of the human body louse.</title>
        <authorList>
            <consortium name="The Human Body Louse Genome Consortium"/>
            <person name="Kirkness E."/>
            <person name="Walenz B."/>
            <person name="Hass B."/>
            <person name="Bruggner R."/>
            <person name="Strausberg R."/>
        </authorList>
    </citation>
    <scope>NUCLEOTIDE SEQUENCE</scope>
    <source>
        <strain evidence="6">USDA</strain>
    </source>
</reference>
<dbReference type="Proteomes" id="UP000009046">
    <property type="component" value="Unassembled WGS sequence"/>
</dbReference>
<dbReference type="HOGENOM" id="CLU_633585_0_0_1"/>
<dbReference type="InterPro" id="IPR051844">
    <property type="entry name" value="USH2_Complex_Protein"/>
</dbReference>
<name>E0VXP5_PEDHC</name>
<evidence type="ECO:0000313" key="8">
    <source>
        <dbReference type="Proteomes" id="UP000009046"/>
    </source>
</evidence>
<proteinExistence type="predicted"/>
<dbReference type="GO" id="GO:0005929">
    <property type="term" value="C:cilium"/>
    <property type="evidence" value="ECO:0007669"/>
    <property type="project" value="TreeGrafter"/>
</dbReference>
<dbReference type="GO" id="GO:0032426">
    <property type="term" value="C:stereocilium tip"/>
    <property type="evidence" value="ECO:0007669"/>
    <property type="project" value="TreeGrafter"/>
</dbReference>
<dbReference type="PROSITE" id="PS50106">
    <property type="entry name" value="PDZ"/>
    <property type="match status" value="2"/>
</dbReference>
<dbReference type="InterPro" id="IPR001478">
    <property type="entry name" value="PDZ"/>
</dbReference>
<evidence type="ECO:0000313" key="6">
    <source>
        <dbReference type="EMBL" id="EEB18151.1"/>
    </source>
</evidence>
<evidence type="ECO:0000256" key="2">
    <source>
        <dbReference type="ARBA" id="ARBA00022737"/>
    </source>
</evidence>
<feature type="region of interest" description="Disordered" evidence="4">
    <location>
        <begin position="13"/>
        <end position="36"/>
    </location>
</feature>
<dbReference type="eggNOG" id="KOG3528">
    <property type="taxonomic scope" value="Eukaryota"/>
</dbReference>
<dbReference type="GO" id="GO:0005886">
    <property type="term" value="C:plasma membrane"/>
    <property type="evidence" value="ECO:0007669"/>
    <property type="project" value="TreeGrafter"/>
</dbReference>
<dbReference type="GO" id="GO:0002142">
    <property type="term" value="C:stereocilia ankle link complex"/>
    <property type="evidence" value="ECO:0007669"/>
    <property type="project" value="TreeGrafter"/>
</dbReference>
<dbReference type="CTD" id="8231583"/>
<organism>
    <name type="scientific">Pediculus humanus subsp. corporis</name>
    <name type="common">Body louse</name>
    <dbReference type="NCBI Taxonomy" id="121224"/>
    <lineage>
        <taxon>Eukaryota</taxon>
        <taxon>Metazoa</taxon>
        <taxon>Ecdysozoa</taxon>
        <taxon>Arthropoda</taxon>
        <taxon>Hexapoda</taxon>
        <taxon>Insecta</taxon>
        <taxon>Pterygota</taxon>
        <taxon>Neoptera</taxon>
        <taxon>Paraneoptera</taxon>
        <taxon>Psocodea</taxon>
        <taxon>Troctomorpha</taxon>
        <taxon>Phthiraptera</taxon>
        <taxon>Anoplura</taxon>
        <taxon>Pediculidae</taxon>
        <taxon>Pediculus</taxon>
    </lineage>
</organism>
<dbReference type="Gene3D" id="2.30.42.10">
    <property type="match status" value="2"/>
</dbReference>
<dbReference type="SMART" id="SM00228">
    <property type="entry name" value="PDZ"/>
    <property type="match status" value="2"/>
</dbReference>
<dbReference type="EMBL" id="DS235833">
    <property type="protein sequence ID" value="EEB18151.1"/>
    <property type="molecule type" value="Genomic_DNA"/>
</dbReference>
<evidence type="ECO:0000256" key="3">
    <source>
        <dbReference type="ARBA" id="ARBA00023273"/>
    </source>
</evidence>
<dbReference type="InterPro" id="IPR036034">
    <property type="entry name" value="PDZ_sf"/>
</dbReference>
<feature type="domain" description="PDZ" evidence="5">
    <location>
        <begin position="182"/>
        <end position="252"/>
    </location>
</feature>
<evidence type="ECO:0000259" key="5">
    <source>
        <dbReference type="PROSITE" id="PS50106"/>
    </source>
</evidence>
<dbReference type="STRING" id="121224.E0VXP5"/>
<dbReference type="KEGG" id="phu:Phum_PHUM503270"/>
<dbReference type="VEuPathDB" id="VectorBase:PHUM503270"/>
<dbReference type="GeneID" id="8231583"/>
<dbReference type="PANTHER" id="PTHR23116:SF36">
    <property type="entry name" value="HARMONIN"/>
    <property type="match status" value="1"/>
</dbReference>
<keyword evidence="2" id="KW-0677">Repeat</keyword>
<keyword evidence="8" id="KW-1185">Reference proteome</keyword>
<sequence>MDFNNVKSICHCSSSGSVASSSGSSRSSSNDIPDKRLRTIHLRKETGIYLEGNGKTGNKLYPNVKANSYGFSFRGGKEFGTGFFISVVEKDSEAEYKGLKVGDQIIRINGLPVDDATHREVLQLAQSHHQLTLTVKNVGIIPVKDKSDDPLTWKIVDPNGNNSNNSSNNVDTNQTFGCDVDRIIIEIPESTQLGCGICKGPDWRPGIFVQYTKPNSLARRCGLQPGDQILQCNRISFLQIDFNYAVTVLKGAQTLDLVLKKGSGIDLFPGESSGYSSSSSIADEAVTQNPSKPKRLSMVAEEGDERNGRKSCQCKTGRNSLKPFGSIDSIFDNVSNAGSNYREKSKSIEILTDTNDRKIIDTTMAKVLMENGNVTSVQVHRSDDADVEDDDGYGKNKMDVEKSSSISSFSSGCSLTSAISREIEKRKEVRIFI</sequence>
<evidence type="ECO:0000256" key="1">
    <source>
        <dbReference type="ARBA" id="ARBA00004316"/>
    </source>
</evidence>
<dbReference type="InParanoid" id="E0VXP5"/>
<keyword evidence="3" id="KW-0966">Cell projection</keyword>
<dbReference type="RefSeq" id="XP_002430889.1">
    <property type="nucleotide sequence ID" value="XM_002430844.1"/>
</dbReference>
<dbReference type="AlphaFoldDB" id="E0VXP5"/>
<accession>E0VXP5</accession>
<dbReference type="SUPFAM" id="SSF50156">
    <property type="entry name" value="PDZ domain-like"/>
    <property type="match status" value="2"/>
</dbReference>
<dbReference type="EMBL" id="AAZO01006116">
    <property type="status" value="NOT_ANNOTATED_CDS"/>
    <property type="molecule type" value="Genomic_DNA"/>
</dbReference>
<dbReference type="OrthoDB" id="6021951at2759"/>
<feature type="compositionally biased region" description="Low complexity" evidence="4">
    <location>
        <begin position="13"/>
        <end position="29"/>
    </location>
</feature>
<dbReference type="PANTHER" id="PTHR23116">
    <property type="entry name" value="PDZ DOMAIN CONTAINING WHIRLIN AND HARMONIN-RELATED"/>
    <property type="match status" value="1"/>
</dbReference>